<evidence type="ECO:0000313" key="2">
    <source>
        <dbReference type="EMBL" id="KAF2496195.1"/>
    </source>
</evidence>
<dbReference type="AlphaFoldDB" id="A0A6A6QUW1"/>
<keyword evidence="1" id="KW-0812">Transmembrane</keyword>
<evidence type="ECO:0000256" key="1">
    <source>
        <dbReference type="SAM" id="Phobius"/>
    </source>
</evidence>
<proteinExistence type="predicted"/>
<keyword evidence="1" id="KW-1133">Transmembrane helix</keyword>
<evidence type="ECO:0000313" key="3">
    <source>
        <dbReference type="Proteomes" id="UP000799750"/>
    </source>
</evidence>
<reference evidence="2" key="1">
    <citation type="journal article" date="2020" name="Stud. Mycol.">
        <title>101 Dothideomycetes genomes: a test case for predicting lifestyles and emergence of pathogens.</title>
        <authorList>
            <person name="Haridas S."/>
            <person name="Albert R."/>
            <person name="Binder M."/>
            <person name="Bloem J."/>
            <person name="Labutti K."/>
            <person name="Salamov A."/>
            <person name="Andreopoulos B."/>
            <person name="Baker S."/>
            <person name="Barry K."/>
            <person name="Bills G."/>
            <person name="Bluhm B."/>
            <person name="Cannon C."/>
            <person name="Castanera R."/>
            <person name="Culley D."/>
            <person name="Daum C."/>
            <person name="Ezra D."/>
            <person name="Gonzalez J."/>
            <person name="Henrissat B."/>
            <person name="Kuo A."/>
            <person name="Liang C."/>
            <person name="Lipzen A."/>
            <person name="Lutzoni F."/>
            <person name="Magnuson J."/>
            <person name="Mondo S."/>
            <person name="Nolan M."/>
            <person name="Ohm R."/>
            <person name="Pangilinan J."/>
            <person name="Park H.-J."/>
            <person name="Ramirez L."/>
            <person name="Alfaro M."/>
            <person name="Sun H."/>
            <person name="Tritt A."/>
            <person name="Yoshinaga Y."/>
            <person name="Zwiers L.-H."/>
            <person name="Turgeon B."/>
            <person name="Goodwin S."/>
            <person name="Spatafora J."/>
            <person name="Crous P."/>
            <person name="Grigoriev I."/>
        </authorList>
    </citation>
    <scope>NUCLEOTIDE SEQUENCE</scope>
    <source>
        <strain evidence="2">CBS 269.34</strain>
    </source>
</reference>
<feature type="transmembrane region" description="Helical" evidence="1">
    <location>
        <begin position="46"/>
        <end position="67"/>
    </location>
</feature>
<dbReference type="Proteomes" id="UP000799750">
    <property type="component" value="Unassembled WGS sequence"/>
</dbReference>
<organism evidence="2 3">
    <name type="scientific">Lophium mytilinum</name>
    <dbReference type="NCBI Taxonomy" id="390894"/>
    <lineage>
        <taxon>Eukaryota</taxon>
        <taxon>Fungi</taxon>
        <taxon>Dikarya</taxon>
        <taxon>Ascomycota</taxon>
        <taxon>Pezizomycotina</taxon>
        <taxon>Dothideomycetes</taxon>
        <taxon>Pleosporomycetidae</taxon>
        <taxon>Mytilinidiales</taxon>
        <taxon>Mytilinidiaceae</taxon>
        <taxon>Lophium</taxon>
    </lineage>
</organism>
<keyword evidence="3" id="KW-1185">Reference proteome</keyword>
<sequence>MKAGVSKHGAETCLGQSRTSMSPISAIFLFPIPSLRLATCINRPCISFISSLLCALGIVYSCIFSRIELFSIRDYSKIPLRRFHEDASFTSTRIYNNTLHTPPSESRQPLFTISSSCAQSIFTV</sequence>
<accession>A0A6A6QUW1</accession>
<keyword evidence="1" id="KW-0472">Membrane</keyword>
<gene>
    <name evidence="2" type="ORF">BU16DRAFT_369889</name>
</gene>
<protein>
    <submittedName>
        <fullName evidence="2">Uncharacterized protein</fullName>
    </submittedName>
</protein>
<dbReference type="EMBL" id="MU004188">
    <property type="protein sequence ID" value="KAF2496195.1"/>
    <property type="molecule type" value="Genomic_DNA"/>
</dbReference>
<name>A0A6A6QUW1_9PEZI</name>